<accession>X1RIZ0</accession>
<evidence type="ECO:0000313" key="8">
    <source>
        <dbReference type="EMBL" id="GAI80588.1"/>
    </source>
</evidence>
<evidence type="ECO:0000256" key="6">
    <source>
        <dbReference type="ARBA" id="ARBA00023014"/>
    </source>
</evidence>
<evidence type="ECO:0000256" key="1">
    <source>
        <dbReference type="ARBA" id="ARBA00022485"/>
    </source>
</evidence>
<evidence type="ECO:0000256" key="4">
    <source>
        <dbReference type="ARBA" id="ARBA00022801"/>
    </source>
</evidence>
<dbReference type="InterPro" id="IPR023170">
    <property type="entry name" value="HhH_base_excis_C"/>
</dbReference>
<dbReference type="AlphaFoldDB" id="X1RIZ0"/>
<comment type="caution">
    <text evidence="8">The sequence shown here is derived from an EMBL/GenBank/DDBJ whole genome shotgun (WGS) entry which is preliminary data.</text>
</comment>
<keyword evidence="7" id="KW-0326">Glycosidase</keyword>
<name>X1RIZ0_9ZZZZ</name>
<proteinExistence type="predicted"/>
<dbReference type="EMBL" id="BARW01006777">
    <property type="protein sequence ID" value="GAI80588.1"/>
    <property type="molecule type" value="Genomic_DNA"/>
</dbReference>
<dbReference type="PANTHER" id="PTHR10359">
    <property type="entry name" value="A/G-SPECIFIC ADENINE GLYCOSYLASE/ENDONUCLEASE III"/>
    <property type="match status" value="1"/>
</dbReference>
<dbReference type="GO" id="GO:0006285">
    <property type="term" value="P:base-excision repair, AP site formation"/>
    <property type="evidence" value="ECO:0007669"/>
    <property type="project" value="TreeGrafter"/>
</dbReference>
<protein>
    <recommendedName>
        <fullName evidence="9">HhH-GPD domain-containing protein</fullName>
    </recommendedName>
</protein>
<dbReference type="Gene3D" id="1.10.340.30">
    <property type="entry name" value="Hypothetical protein, domain 2"/>
    <property type="match status" value="1"/>
</dbReference>
<organism evidence="8">
    <name type="scientific">marine sediment metagenome</name>
    <dbReference type="NCBI Taxonomy" id="412755"/>
    <lineage>
        <taxon>unclassified sequences</taxon>
        <taxon>metagenomes</taxon>
        <taxon>ecological metagenomes</taxon>
    </lineage>
</organism>
<dbReference type="GO" id="GO:0051539">
    <property type="term" value="F:4 iron, 4 sulfur cluster binding"/>
    <property type="evidence" value="ECO:0007669"/>
    <property type="project" value="UniProtKB-KW"/>
</dbReference>
<keyword evidence="2" id="KW-0479">Metal-binding</keyword>
<reference evidence="8" key="1">
    <citation type="journal article" date="2014" name="Front. Microbiol.">
        <title>High frequency of phylogenetically diverse reductive dehalogenase-homologous genes in deep subseafloor sedimentary metagenomes.</title>
        <authorList>
            <person name="Kawai M."/>
            <person name="Futagami T."/>
            <person name="Toyoda A."/>
            <person name="Takaki Y."/>
            <person name="Nishi S."/>
            <person name="Hori S."/>
            <person name="Arai W."/>
            <person name="Tsubouchi T."/>
            <person name="Morono Y."/>
            <person name="Uchiyama I."/>
            <person name="Ito T."/>
            <person name="Fujiyama A."/>
            <person name="Inagaki F."/>
            <person name="Takami H."/>
        </authorList>
    </citation>
    <scope>NUCLEOTIDE SEQUENCE</scope>
    <source>
        <strain evidence="8">Expedition CK06-06</strain>
    </source>
</reference>
<keyword evidence="3" id="KW-0227">DNA damage</keyword>
<dbReference type="GO" id="GO:0019104">
    <property type="term" value="F:DNA N-glycosylase activity"/>
    <property type="evidence" value="ECO:0007669"/>
    <property type="project" value="TreeGrafter"/>
</dbReference>
<evidence type="ECO:0008006" key="9">
    <source>
        <dbReference type="Google" id="ProtNLM"/>
    </source>
</evidence>
<evidence type="ECO:0000256" key="3">
    <source>
        <dbReference type="ARBA" id="ARBA00022763"/>
    </source>
</evidence>
<feature type="non-terminal residue" evidence="8">
    <location>
        <position position="1"/>
    </location>
</feature>
<gene>
    <name evidence="8" type="ORF">S12H4_14228</name>
</gene>
<dbReference type="PANTHER" id="PTHR10359:SF18">
    <property type="entry name" value="ENDONUCLEASE III"/>
    <property type="match status" value="1"/>
</dbReference>
<keyword evidence="1" id="KW-0004">4Fe-4S</keyword>
<dbReference type="SUPFAM" id="SSF48150">
    <property type="entry name" value="DNA-glycosylase"/>
    <property type="match status" value="1"/>
</dbReference>
<sequence length="96" mass="10748">GQKTADVFITDCLGIGVMAVDTNIERVVKRLGFVSSGAEYCEIKNTLEKDISPKERLRAHELLIRLGRDYCKATETLCNACPLNKLCEKNFIKVID</sequence>
<dbReference type="GO" id="GO:0046872">
    <property type="term" value="F:metal ion binding"/>
    <property type="evidence" value="ECO:0007669"/>
    <property type="project" value="UniProtKB-KW"/>
</dbReference>
<keyword evidence="6" id="KW-0411">Iron-sulfur</keyword>
<dbReference type="Gene3D" id="1.10.1670.10">
    <property type="entry name" value="Helix-hairpin-Helix base-excision DNA repair enzymes (C-terminal)"/>
    <property type="match status" value="1"/>
</dbReference>
<evidence type="ECO:0000256" key="2">
    <source>
        <dbReference type="ARBA" id="ARBA00022723"/>
    </source>
</evidence>
<evidence type="ECO:0000256" key="7">
    <source>
        <dbReference type="ARBA" id="ARBA00023295"/>
    </source>
</evidence>
<evidence type="ECO:0000256" key="5">
    <source>
        <dbReference type="ARBA" id="ARBA00023004"/>
    </source>
</evidence>
<keyword evidence="4" id="KW-0378">Hydrolase</keyword>
<keyword evidence="5" id="KW-0408">Iron</keyword>
<dbReference type="InterPro" id="IPR011257">
    <property type="entry name" value="DNA_glycosylase"/>
</dbReference>